<feature type="compositionally biased region" description="Polar residues" evidence="1">
    <location>
        <begin position="18"/>
        <end position="30"/>
    </location>
</feature>
<dbReference type="EMBL" id="JANBPK010000203">
    <property type="protein sequence ID" value="KAJ2936029.1"/>
    <property type="molecule type" value="Genomic_DNA"/>
</dbReference>
<dbReference type="AlphaFoldDB" id="A0A9W8JNE9"/>
<sequence length="181" mass="20356">MSTHPAWNLRDCCNTTARTSVRSSNGSPSQLQPPPGFPSSEWDNLLKGKAVNLDVVFSSVYHVGAVKENRGRLGKHKISFGHSEPSQKVLTYGDWTIAWNITVKAAAFLFPHRQQELADYGEFIQGKFSAHQTEAHWRVIQFDQSIRNKVGGGTKILLTHYDQFNRHRAAILHSEGLFANR</sequence>
<accession>A0A9W8JNE9</accession>
<protein>
    <submittedName>
        <fullName evidence="2">Uncharacterized protein</fullName>
    </submittedName>
</protein>
<name>A0A9W8JNE9_9AGAR</name>
<keyword evidence="3" id="KW-1185">Reference proteome</keyword>
<feature type="non-terminal residue" evidence="2">
    <location>
        <position position="181"/>
    </location>
</feature>
<evidence type="ECO:0000313" key="2">
    <source>
        <dbReference type="EMBL" id="KAJ2936029.1"/>
    </source>
</evidence>
<dbReference type="Proteomes" id="UP001140091">
    <property type="component" value="Unassembled WGS sequence"/>
</dbReference>
<gene>
    <name evidence="2" type="ORF">H1R20_g1065</name>
</gene>
<comment type="caution">
    <text evidence="2">The sequence shown here is derived from an EMBL/GenBank/DDBJ whole genome shotgun (WGS) entry which is preliminary data.</text>
</comment>
<evidence type="ECO:0000256" key="1">
    <source>
        <dbReference type="SAM" id="MobiDB-lite"/>
    </source>
</evidence>
<feature type="region of interest" description="Disordered" evidence="1">
    <location>
        <begin position="18"/>
        <end position="38"/>
    </location>
</feature>
<evidence type="ECO:0000313" key="3">
    <source>
        <dbReference type="Proteomes" id="UP001140091"/>
    </source>
</evidence>
<organism evidence="2 3">
    <name type="scientific">Candolleomyces eurysporus</name>
    <dbReference type="NCBI Taxonomy" id="2828524"/>
    <lineage>
        <taxon>Eukaryota</taxon>
        <taxon>Fungi</taxon>
        <taxon>Dikarya</taxon>
        <taxon>Basidiomycota</taxon>
        <taxon>Agaricomycotina</taxon>
        <taxon>Agaricomycetes</taxon>
        <taxon>Agaricomycetidae</taxon>
        <taxon>Agaricales</taxon>
        <taxon>Agaricineae</taxon>
        <taxon>Psathyrellaceae</taxon>
        <taxon>Candolleomyces</taxon>
    </lineage>
</organism>
<reference evidence="2" key="1">
    <citation type="submission" date="2022-06" db="EMBL/GenBank/DDBJ databases">
        <title>Genome Sequence of Candolleomyces eurysporus.</title>
        <authorList>
            <person name="Buettner E."/>
        </authorList>
    </citation>
    <scope>NUCLEOTIDE SEQUENCE</scope>
    <source>
        <strain evidence="2">VTCC 930004</strain>
    </source>
</reference>
<dbReference type="OrthoDB" id="2355984at2759"/>
<proteinExistence type="predicted"/>